<comment type="function">
    <text evidence="1 15 17">Specifically methylates guanosine-37 in various tRNAs.</text>
</comment>
<comment type="subcellular location">
    <subcellularLocation>
        <location evidence="2 15 17">Cytoplasm</location>
    </subcellularLocation>
</comment>
<dbReference type="PIRSF" id="PIRSF000386">
    <property type="entry name" value="tRNA_mtase"/>
    <property type="match status" value="1"/>
</dbReference>
<dbReference type="EMBL" id="CP002776">
    <property type="protein sequence ID" value="AEG31265.1"/>
    <property type="molecule type" value="Genomic_DNA"/>
</dbReference>
<protein>
    <recommendedName>
        <fullName evidence="6 15">tRNA (guanine-N(1)-)-methyltransferase</fullName>
        <ecNumber evidence="5 15">2.1.1.228</ecNumber>
    </recommendedName>
    <alternativeName>
        <fullName evidence="12 15">M1G-methyltransferase</fullName>
    </alternativeName>
    <alternativeName>
        <fullName evidence="13 15">tRNA [GM37] methyltransferase</fullName>
    </alternativeName>
</protein>
<dbReference type="KEGG" id="tcy:Thicy_0492"/>
<keyword evidence="10 15" id="KW-0949">S-adenosyl-L-methionine</keyword>
<dbReference type="PANTHER" id="PTHR46417:SF1">
    <property type="entry name" value="TRNA (GUANINE-N(1)-)-METHYLTRANSFERASE"/>
    <property type="match status" value="1"/>
</dbReference>
<dbReference type="SUPFAM" id="SSF75217">
    <property type="entry name" value="alpha/beta knot"/>
    <property type="match status" value="1"/>
</dbReference>
<keyword evidence="7 15" id="KW-0963">Cytoplasm</keyword>
<dbReference type="InterPro" id="IPR029026">
    <property type="entry name" value="tRNA_m1G_MTases_N"/>
</dbReference>
<evidence type="ECO:0000256" key="8">
    <source>
        <dbReference type="ARBA" id="ARBA00022603"/>
    </source>
</evidence>
<reference evidence="19 20" key="1">
    <citation type="submission" date="2011-05" db="EMBL/GenBank/DDBJ databases">
        <title>Complete sequence of Thioalkalimicrobium cyclicum ALM1.</title>
        <authorList>
            <consortium name="US DOE Joint Genome Institute"/>
            <person name="Lucas S."/>
            <person name="Han J."/>
            <person name="Lapidus A."/>
            <person name="Cheng J.-F."/>
            <person name="Goodwin L."/>
            <person name="Pitluck S."/>
            <person name="Peters L."/>
            <person name="Mikhailova N."/>
            <person name="Davenport K."/>
            <person name="Han C."/>
            <person name="Tapia R."/>
            <person name="Land M."/>
            <person name="Hauser L."/>
            <person name="Kyrpides N."/>
            <person name="Ivanova N."/>
            <person name="Pagani I."/>
            <person name="Kappler U."/>
            <person name="Woyke T."/>
        </authorList>
    </citation>
    <scope>NUCLEOTIDE SEQUENCE [LARGE SCALE GENOMIC DNA]</scope>
    <source>
        <strain evidence="20">DSM 14477 / JCM 11371 / ALM1</strain>
    </source>
</reference>
<dbReference type="InterPro" id="IPR002649">
    <property type="entry name" value="tRNA_m1G_MeTrfase_TrmD"/>
</dbReference>
<keyword evidence="20" id="KW-1185">Reference proteome</keyword>
<dbReference type="GO" id="GO:0002939">
    <property type="term" value="P:tRNA N1-guanine methylation"/>
    <property type="evidence" value="ECO:0007669"/>
    <property type="project" value="TreeGrafter"/>
</dbReference>
<evidence type="ECO:0000256" key="7">
    <source>
        <dbReference type="ARBA" id="ARBA00022490"/>
    </source>
</evidence>
<dbReference type="InterPro" id="IPR023148">
    <property type="entry name" value="tRNA_m1G_MeTrfase_C_sf"/>
</dbReference>
<evidence type="ECO:0000256" key="1">
    <source>
        <dbReference type="ARBA" id="ARBA00002634"/>
    </source>
</evidence>
<sequence length="228" mass="25619">MLRFDVISIFGEMFGAITAQGVSAKALERGLYDLVLWNPRDFTHDKHRTIDDRPYGGGPGMVMMYEPLRDTFKAIDQAAADVPNHRIYLSPQGKPLTQQKIEELAALPRITLLCGRYEGVDERVIENFVDEEIAIGDFVVSGGELPAMMLMDAVIRLQPGALGHQDSAKQDSFSDGLLDCPHYTRPEIVDGMAVPAELMSGHHAQIAKWRYEQQRQRTQVRRPDLLNN</sequence>
<evidence type="ECO:0000256" key="11">
    <source>
        <dbReference type="ARBA" id="ARBA00022694"/>
    </source>
</evidence>
<name>F6DBF7_THICA</name>
<evidence type="ECO:0000256" key="13">
    <source>
        <dbReference type="ARBA" id="ARBA00033392"/>
    </source>
</evidence>
<dbReference type="NCBIfam" id="NF000648">
    <property type="entry name" value="PRK00026.1"/>
    <property type="match status" value="1"/>
</dbReference>
<dbReference type="CDD" id="cd18080">
    <property type="entry name" value="TrmD-like"/>
    <property type="match status" value="1"/>
</dbReference>
<feature type="binding site" evidence="15 16">
    <location>
        <begin position="135"/>
        <end position="140"/>
    </location>
    <ligand>
        <name>S-adenosyl-L-methionine</name>
        <dbReference type="ChEBI" id="CHEBI:59789"/>
    </ligand>
</feature>
<evidence type="ECO:0000256" key="17">
    <source>
        <dbReference type="RuleBase" id="RU003464"/>
    </source>
</evidence>
<dbReference type="FunFam" id="1.10.1270.20:FF:000001">
    <property type="entry name" value="tRNA (guanine-N(1)-)-methyltransferase"/>
    <property type="match status" value="1"/>
</dbReference>
<evidence type="ECO:0000256" key="10">
    <source>
        <dbReference type="ARBA" id="ARBA00022691"/>
    </source>
</evidence>
<evidence type="ECO:0000256" key="16">
    <source>
        <dbReference type="PIRSR" id="PIRSR000386-1"/>
    </source>
</evidence>
<evidence type="ECO:0000256" key="15">
    <source>
        <dbReference type="HAMAP-Rule" id="MF_00605"/>
    </source>
</evidence>
<gene>
    <name evidence="15" type="primary">trmD</name>
    <name evidence="19" type="ordered locus">Thicy_0492</name>
</gene>
<dbReference type="AlphaFoldDB" id="F6DBF7"/>
<evidence type="ECO:0000256" key="6">
    <source>
        <dbReference type="ARBA" id="ARBA00014679"/>
    </source>
</evidence>
<feature type="domain" description="tRNA methyltransferase TRMD/TRM10-type" evidence="18">
    <location>
        <begin position="2"/>
        <end position="227"/>
    </location>
</feature>
<comment type="catalytic activity">
    <reaction evidence="14 15 17">
        <text>guanosine(37) in tRNA + S-adenosyl-L-methionine = N(1)-methylguanosine(37) in tRNA + S-adenosyl-L-homocysteine + H(+)</text>
        <dbReference type="Rhea" id="RHEA:36899"/>
        <dbReference type="Rhea" id="RHEA-COMP:10145"/>
        <dbReference type="Rhea" id="RHEA-COMP:10147"/>
        <dbReference type="ChEBI" id="CHEBI:15378"/>
        <dbReference type="ChEBI" id="CHEBI:57856"/>
        <dbReference type="ChEBI" id="CHEBI:59789"/>
        <dbReference type="ChEBI" id="CHEBI:73542"/>
        <dbReference type="ChEBI" id="CHEBI:74269"/>
        <dbReference type="EC" id="2.1.1.228"/>
    </reaction>
</comment>
<dbReference type="OrthoDB" id="9807416at2"/>
<evidence type="ECO:0000256" key="2">
    <source>
        <dbReference type="ARBA" id="ARBA00004496"/>
    </source>
</evidence>
<keyword evidence="8 15" id="KW-0489">Methyltransferase</keyword>
<evidence type="ECO:0000256" key="3">
    <source>
        <dbReference type="ARBA" id="ARBA00007630"/>
    </source>
</evidence>
<dbReference type="HAMAP" id="MF_00605">
    <property type="entry name" value="TrmD"/>
    <property type="match status" value="1"/>
</dbReference>
<dbReference type="HOGENOM" id="CLU_047363_0_2_6"/>
<evidence type="ECO:0000313" key="20">
    <source>
        <dbReference type="Proteomes" id="UP000009232"/>
    </source>
</evidence>
<keyword evidence="9 15" id="KW-0808">Transferase</keyword>
<dbReference type="Gene3D" id="3.40.1280.10">
    <property type="match status" value="1"/>
</dbReference>
<evidence type="ECO:0000256" key="4">
    <source>
        <dbReference type="ARBA" id="ARBA00011738"/>
    </source>
</evidence>
<dbReference type="NCBIfam" id="TIGR00088">
    <property type="entry name" value="trmD"/>
    <property type="match status" value="1"/>
</dbReference>
<evidence type="ECO:0000256" key="12">
    <source>
        <dbReference type="ARBA" id="ARBA00029736"/>
    </source>
</evidence>
<organism evidence="19 20">
    <name type="scientific">Thiomicrospira cyclica (strain DSM 14477 / JCM 11371 / ALM1)</name>
    <name type="common">Thioalkalimicrobium cyclicum</name>
    <dbReference type="NCBI Taxonomy" id="717773"/>
    <lineage>
        <taxon>Bacteria</taxon>
        <taxon>Pseudomonadati</taxon>
        <taxon>Pseudomonadota</taxon>
        <taxon>Gammaproteobacteria</taxon>
        <taxon>Thiotrichales</taxon>
        <taxon>Piscirickettsiaceae</taxon>
        <taxon>Thiomicrospira</taxon>
    </lineage>
</organism>
<dbReference type="GO" id="GO:0052906">
    <property type="term" value="F:tRNA (guanine(37)-N1)-methyltransferase activity"/>
    <property type="evidence" value="ECO:0007669"/>
    <property type="project" value="UniProtKB-UniRule"/>
</dbReference>
<comment type="similarity">
    <text evidence="3 15 17">Belongs to the RNA methyltransferase TrmD family.</text>
</comment>
<dbReference type="Pfam" id="PF01746">
    <property type="entry name" value="tRNA_m1G_MT"/>
    <property type="match status" value="1"/>
</dbReference>
<dbReference type="eggNOG" id="COG0336">
    <property type="taxonomic scope" value="Bacteria"/>
</dbReference>
<evidence type="ECO:0000256" key="14">
    <source>
        <dbReference type="ARBA" id="ARBA00047783"/>
    </source>
</evidence>
<evidence type="ECO:0000256" key="5">
    <source>
        <dbReference type="ARBA" id="ARBA00012807"/>
    </source>
</evidence>
<accession>F6DBF7</accession>
<proteinExistence type="inferred from homology"/>
<dbReference type="FunFam" id="3.40.1280.10:FF:000001">
    <property type="entry name" value="tRNA (guanine-N(1)-)-methyltransferase"/>
    <property type="match status" value="1"/>
</dbReference>
<dbReference type="Proteomes" id="UP000009232">
    <property type="component" value="Chromosome"/>
</dbReference>
<dbReference type="STRING" id="717773.Thicy_0492"/>
<dbReference type="InterPro" id="IPR029028">
    <property type="entry name" value="Alpha/beta_knot_MTases"/>
</dbReference>
<dbReference type="InterPro" id="IPR016009">
    <property type="entry name" value="tRNA_MeTrfase_TRMD/TRM10"/>
</dbReference>
<dbReference type="Gene3D" id="1.10.1270.20">
    <property type="entry name" value="tRNA(m1g37)methyltransferase, domain 2"/>
    <property type="match status" value="1"/>
</dbReference>
<comment type="subunit">
    <text evidence="4 15 17">Homodimer.</text>
</comment>
<dbReference type="RefSeq" id="WP_013835046.1">
    <property type="nucleotide sequence ID" value="NC_015581.1"/>
</dbReference>
<evidence type="ECO:0000256" key="9">
    <source>
        <dbReference type="ARBA" id="ARBA00022679"/>
    </source>
</evidence>
<dbReference type="GO" id="GO:0005829">
    <property type="term" value="C:cytosol"/>
    <property type="evidence" value="ECO:0007669"/>
    <property type="project" value="TreeGrafter"/>
</dbReference>
<evidence type="ECO:0000313" key="19">
    <source>
        <dbReference type="EMBL" id="AEG31265.1"/>
    </source>
</evidence>
<feature type="binding site" evidence="15 16">
    <location>
        <position position="115"/>
    </location>
    <ligand>
        <name>S-adenosyl-L-methionine</name>
        <dbReference type="ChEBI" id="CHEBI:59789"/>
    </ligand>
</feature>
<dbReference type="PANTHER" id="PTHR46417">
    <property type="entry name" value="TRNA (GUANINE-N(1)-)-METHYLTRANSFERASE"/>
    <property type="match status" value="1"/>
</dbReference>
<dbReference type="EC" id="2.1.1.228" evidence="5 15"/>
<keyword evidence="11 15" id="KW-0819">tRNA processing</keyword>
<evidence type="ECO:0000259" key="18">
    <source>
        <dbReference type="Pfam" id="PF01746"/>
    </source>
</evidence>